<dbReference type="GeneID" id="26658250"/>
<reference evidence="4" key="1">
    <citation type="journal article" date="2016" name="Environ. Microbiol.">
        <title>The complete genome of a viable archaeum isolated from 123-million-year-old rock salt.</title>
        <authorList>
            <person name="Jaakkola S.T."/>
            <person name="Pfeiffer F."/>
            <person name="Ravantti J.J."/>
            <person name="Guo Q."/>
            <person name="Liu Y."/>
            <person name="Chen X."/>
            <person name="Ma H."/>
            <person name="Yang C."/>
            <person name="Oksanen H.M."/>
            <person name="Bamford D.H."/>
        </authorList>
    </citation>
    <scope>NUCLEOTIDE SEQUENCE</scope>
    <source>
        <strain evidence="4">JI20-1</strain>
    </source>
</reference>
<feature type="region of interest" description="Disordered" evidence="1">
    <location>
        <begin position="107"/>
        <end position="139"/>
    </location>
</feature>
<proteinExistence type="predicted"/>
<dbReference type="InterPro" id="IPR050177">
    <property type="entry name" value="Lipid_A_modif_metabolic_enz"/>
</dbReference>
<evidence type="ECO:0000313" key="4">
    <source>
        <dbReference type="Proteomes" id="UP000066737"/>
    </source>
</evidence>
<evidence type="ECO:0000313" key="3">
    <source>
        <dbReference type="EMBL" id="CQH49876.1"/>
    </source>
</evidence>
<evidence type="ECO:0000256" key="1">
    <source>
        <dbReference type="SAM" id="MobiDB-lite"/>
    </source>
</evidence>
<dbReference type="InterPro" id="IPR001509">
    <property type="entry name" value="Epimerase_deHydtase"/>
</dbReference>
<dbReference type="CDD" id="cd05265">
    <property type="entry name" value="SDR_a1"/>
    <property type="match status" value="1"/>
</dbReference>
<dbReference type="Proteomes" id="UP000066737">
    <property type="component" value="Chromosome I"/>
</dbReference>
<dbReference type="RefSeq" id="WP_059055992.1">
    <property type="nucleotide sequence ID" value="NZ_CEML01000002.1"/>
</dbReference>
<protein>
    <submittedName>
        <fullName evidence="3">GalE family epimerase/dehydratase</fullName>
    </submittedName>
</protein>
<feature type="compositionally biased region" description="Basic and acidic residues" evidence="1">
    <location>
        <begin position="318"/>
        <end position="329"/>
    </location>
</feature>
<dbReference type="InterPro" id="IPR036291">
    <property type="entry name" value="NAD(P)-bd_dom_sf"/>
</dbReference>
<dbReference type="PANTHER" id="PTHR43245">
    <property type="entry name" value="BIFUNCTIONAL POLYMYXIN RESISTANCE PROTEIN ARNA"/>
    <property type="match status" value="1"/>
</dbReference>
<dbReference type="AlphaFoldDB" id="A0A0U5H0U3"/>
<feature type="domain" description="NAD-dependent epimerase/dehydratase" evidence="2">
    <location>
        <begin position="4"/>
        <end position="224"/>
    </location>
</feature>
<feature type="region of interest" description="Disordered" evidence="1">
    <location>
        <begin position="298"/>
        <end position="329"/>
    </location>
</feature>
<organism evidence="3 4">
    <name type="scientific">Halobacterium hubeiense</name>
    <dbReference type="NCBI Taxonomy" id="1407499"/>
    <lineage>
        <taxon>Archaea</taxon>
        <taxon>Methanobacteriati</taxon>
        <taxon>Methanobacteriota</taxon>
        <taxon>Stenosarchaea group</taxon>
        <taxon>Halobacteria</taxon>
        <taxon>Halobacteriales</taxon>
        <taxon>Halobacteriaceae</taxon>
        <taxon>Halobacterium</taxon>
    </lineage>
</organism>
<gene>
    <name evidence="3" type="ORF">HHUB_1569</name>
</gene>
<accession>A0A0U5H0U3</accession>
<name>A0A0U5H0U3_9EURY</name>
<sequence>MDSALVVGGTRFIGRHLVEELLAHDYRVTTFNRGKHDDPFEGDDRVHHVQGDRTDRKALLTAKREVEPDVVFDCVAYEPREVEHAIDVFGGVDAYVYVSSGAAYADEDVPKREDETTLESCTAEQATDDSPETYGPRKAAGDRIVFEAAERGVNAMSVRPPVVYGPHDYTERLAYWVHRVAEYDEVVVPGDGTNLWQRVYVEDVARGMRLVAEEGEPGEAYNVGDRNAVTLDRMLDLIADALGTDVERAYTSPRELEVAGLDPEDFPLYRDYPHLLDTSKVEALGYESTPVAEAMERTVEAHRENGRTGEEEGPDREDEQRLLDVLDTL</sequence>
<dbReference type="Pfam" id="PF01370">
    <property type="entry name" value="Epimerase"/>
    <property type="match status" value="1"/>
</dbReference>
<dbReference type="STRING" id="1407499.HHUB_1569"/>
<dbReference type="EMBL" id="LN831302">
    <property type="protein sequence ID" value="CQH49876.1"/>
    <property type="molecule type" value="Genomic_DNA"/>
</dbReference>
<dbReference type="SUPFAM" id="SSF51735">
    <property type="entry name" value="NAD(P)-binding Rossmann-fold domains"/>
    <property type="match status" value="1"/>
</dbReference>
<dbReference type="OrthoDB" id="312217at2157"/>
<keyword evidence="4" id="KW-1185">Reference proteome</keyword>
<evidence type="ECO:0000259" key="2">
    <source>
        <dbReference type="Pfam" id="PF01370"/>
    </source>
</evidence>
<dbReference type="KEGG" id="hhb:Hhub_1569"/>
<feature type="compositionally biased region" description="Basic and acidic residues" evidence="1">
    <location>
        <begin position="298"/>
        <end position="310"/>
    </location>
</feature>
<dbReference type="Gene3D" id="3.40.50.720">
    <property type="entry name" value="NAD(P)-binding Rossmann-like Domain"/>
    <property type="match status" value="1"/>
</dbReference>